<evidence type="ECO:0000256" key="2">
    <source>
        <dbReference type="ARBA" id="ARBA00023316"/>
    </source>
</evidence>
<evidence type="ECO:0000256" key="4">
    <source>
        <dbReference type="RuleBase" id="RU003495"/>
    </source>
</evidence>
<keyword evidence="3" id="KW-0564">Palmitate</keyword>
<keyword evidence="5" id="KW-0732">Signal</keyword>
<dbReference type="GO" id="GO:0000270">
    <property type="term" value="P:peptidoglycan metabolic process"/>
    <property type="evidence" value="ECO:0007669"/>
    <property type="project" value="UniProtKB-UniRule"/>
</dbReference>
<reference evidence="7 8" key="1">
    <citation type="submission" date="2018-06" db="EMBL/GenBank/DDBJ databases">
        <title>Genomic Encyclopedia of Type Strains, Phase III (KMG-III): the genomes of soil and plant-associated and newly described type strains.</title>
        <authorList>
            <person name="Whitman W."/>
        </authorList>
    </citation>
    <scope>NUCLEOTIDE SEQUENCE [LARGE SCALE GENOMIC DNA]</scope>
    <source>
        <strain evidence="7 8">CECT 7732</strain>
    </source>
</reference>
<evidence type="ECO:0000256" key="1">
    <source>
        <dbReference type="ARBA" id="ARBA00023239"/>
    </source>
</evidence>
<gene>
    <name evidence="3" type="primary">rlpA</name>
    <name evidence="7" type="ORF">DFP76_10244</name>
</gene>
<dbReference type="SUPFAM" id="SSF50685">
    <property type="entry name" value="Barwin-like endoglucanases"/>
    <property type="match status" value="1"/>
</dbReference>
<feature type="signal peptide" evidence="5">
    <location>
        <begin position="1"/>
        <end position="21"/>
    </location>
</feature>
<dbReference type="Proteomes" id="UP000252086">
    <property type="component" value="Unassembled WGS sequence"/>
</dbReference>
<dbReference type="InterPro" id="IPR012997">
    <property type="entry name" value="RplA"/>
</dbReference>
<evidence type="ECO:0000313" key="7">
    <source>
        <dbReference type="EMBL" id="RBO84647.1"/>
    </source>
</evidence>
<dbReference type="HAMAP" id="MF_02071">
    <property type="entry name" value="RlpA"/>
    <property type="match status" value="1"/>
</dbReference>
<feature type="chain" id="PRO_5017093240" description="Endolytic peptidoglycan transglycosylase RlpA" evidence="5">
    <location>
        <begin position="22"/>
        <end position="127"/>
    </location>
</feature>
<evidence type="ECO:0000313" key="8">
    <source>
        <dbReference type="Proteomes" id="UP000252086"/>
    </source>
</evidence>
<accession>A0A366D3K5</accession>
<dbReference type="GO" id="GO:0071555">
    <property type="term" value="P:cell wall organization"/>
    <property type="evidence" value="ECO:0007669"/>
    <property type="project" value="UniProtKB-KW"/>
</dbReference>
<sequence>MFARFVSLSGALLLLSACSSGPISHKDAAGFAEEGGASYYADKYHGRTTASGEPFDQNAMTAAHKRLPFGTRVRVTNLDNGKSVVVRVNDRGPFIRGRVIDLSKAAFQRIADTRVGVVDVKVEVIGR</sequence>
<dbReference type="PANTHER" id="PTHR34183">
    <property type="entry name" value="ENDOLYTIC PEPTIDOGLYCAN TRANSGLYCOSYLASE RLPA"/>
    <property type="match status" value="1"/>
</dbReference>
<keyword evidence="3" id="KW-0472">Membrane</keyword>
<dbReference type="OrthoDB" id="9779128at2"/>
<proteinExistence type="inferred from homology"/>
<feature type="domain" description="RlpA-like protein double-psi beta-barrel" evidence="6">
    <location>
        <begin position="33"/>
        <end position="122"/>
    </location>
</feature>
<comment type="subcellular location">
    <subcellularLocation>
        <location evidence="3">Cell membrane</location>
        <topology evidence="3">Lipid-anchor</topology>
    </subcellularLocation>
</comment>
<dbReference type="AlphaFoldDB" id="A0A366D3K5"/>
<dbReference type="RefSeq" id="WP_113873301.1">
    <property type="nucleotide sequence ID" value="NZ_QNRF01000002.1"/>
</dbReference>
<keyword evidence="3" id="KW-1003">Cell membrane</keyword>
<comment type="similarity">
    <text evidence="3 4">Belongs to the RlpA family.</text>
</comment>
<comment type="caution">
    <text evidence="7">The sequence shown here is derived from an EMBL/GenBank/DDBJ whole genome shotgun (WGS) entry which is preliminary data.</text>
</comment>
<evidence type="ECO:0000256" key="5">
    <source>
        <dbReference type="SAM" id="SignalP"/>
    </source>
</evidence>
<dbReference type="GO" id="GO:0008932">
    <property type="term" value="F:lytic endotransglycosylase activity"/>
    <property type="evidence" value="ECO:0007669"/>
    <property type="project" value="UniProtKB-UniRule"/>
</dbReference>
<keyword evidence="1 3" id="KW-0456">Lyase</keyword>
<organism evidence="7 8">
    <name type="scientific">Marinomonas aquiplantarum</name>
    <dbReference type="NCBI Taxonomy" id="491951"/>
    <lineage>
        <taxon>Bacteria</taxon>
        <taxon>Pseudomonadati</taxon>
        <taxon>Pseudomonadota</taxon>
        <taxon>Gammaproteobacteria</taxon>
        <taxon>Oceanospirillales</taxon>
        <taxon>Oceanospirillaceae</taxon>
        <taxon>Marinomonas</taxon>
    </lineage>
</organism>
<name>A0A366D3K5_9GAMM</name>
<dbReference type="PROSITE" id="PS51257">
    <property type="entry name" value="PROKAR_LIPOPROTEIN"/>
    <property type="match status" value="1"/>
</dbReference>
<dbReference type="EMBL" id="QNRF01000002">
    <property type="protein sequence ID" value="RBO84647.1"/>
    <property type="molecule type" value="Genomic_DNA"/>
</dbReference>
<evidence type="ECO:0000259" key="6">
    <source>
        <dbReference type="Pfam" id="PF03330"/>
    </source>
</evidence>
<evidence type="ECO:0000256" key="3">
    <source>
        <dbReference type="HAMAP-Rule" id="MF_02071"/>
    </source>
</evidence>
<dbReference type="InterPro" id="IPR034718">
    <property type="entry name" value="RlpA"/>
</dbReference>
<dbReference type="Pfam" id="PF03330">
    <property type="entry name" value="DPBB_1"/>
    <property type="match status" value="1"/>
</dbReference>
<dbReference type="InterPro" id="IPR009009">
    <property type="entry name" value="RlpA-like_DPBB"/>
</dbReference>
<dbReference type="GO" id="GO:0005886">
    <property type="term" value="C:plasma membrane"/>
    <property type="evidence" value="ECO:0007669"/>
    <property type="project" value="UniProtKB-SubCell"/>
</dbReference>
<dbReference type="PANTHER" id="PTHR34183:SF1">
    <property type="entry name" value="ENDOLYTIC PEPTIDOGLYCAN TRANSGLYCOSYLASE RLPA"/>
    <property type="match status" value="1"/>
</dbReference>
<dbReference type="EC" id="4.2.2.-" evidence="3"/>
<keyword evidence="3 7" id="KW-0449">Lipoprotein</keyword>
<dbReference type="CDD" id="cd22268">
    <property type="entry name" value="DPBB_RlpA-like"/>
    <property type="match status" value="1"/>
</dbReference>
<dbReference type="Gene3D" id="2.40.40.10">
    <property type="entry name" value="RlpA-like domain"/>
    <property type="match status" value="1"/>
</dbReference>
<comment type="function">
    <text evidence="3">Lytic transglycosylase with a strong preference for naked glycan strands that lack stem peptides.</text>
</comment>
<keyword evidence="8" id="KW-1185">Reference proteome</keyword>
<protein>
    <recommendedName>
        <fullName evidence="3">Endolytic peptidoglycan transglycosylase RlpA</fullName>
        <ecNumber evidence="3">4.2.2.-</ecNumber>
    </recommendedName>
</protein>
<keyword evidence="2 3" id="KW-0961">Cell wall biogenesis/degradation</keyword>
<dbReference type="InterPro" id="IPR036908">
    <property type="entry name" value="RlpA-like_sf"/>
</dbReference>
<dbReference type="NCBIfam" id="TIGR00413">
    <property type="entry name" value="rlpA"/>
    <property type="match status" value="1"/>
</dbReference>